<feature type="transmembrane region" description="Helical" evidence="7">
    <location>
        <begin position="120"/>
        <end position="142"/>
    </location>
</feature>
<evidence type="ECO:0000256" key="7">
    <source>
        <dbReference type="SAM" id="Phobius"/>
    </source>
</evidence>
<dbReference type="Proteomes" id="UP000427906">
    <property type="component" value="Chromosome"/>
</dbReference>
<feature type="transmembrane region" description="Helical" evidence="7">
    <location>
        <begin position="6"/>
        <end position="28"/>
    </location>
</feature>
<keyword evidence="3" id="KW-1003">Cell membrane</keyword>
<gene>
    <name evidence="8" type="ORF">DSCA_34470</name>
</gene>
<keyword evidence="5 7" id="KW-1133">Transmembrane helix</keyword>
<feature type="transmembrane region" description="Helical" evidence="7">
    <location>
        <begin position="40"/>
        <end position="67"/>
    </location>
</feature>
<evidence type="ECO:0000256" key="3">
    <source>
        <dbReference type="ARBA" id="ARBA00022475"/>
    </source>
</evidence>
<evidence type="ECO:0000256" key="2">
    <source>
        <dbReference type="ARBA" id="ARBA00007928"/>
    </source>
</evidence>
<comment type="subcellular location">
    <subcellularLocation>
        <location evidence="1">Cell membrane</location>
        <topology evidence="1">Multi-pass membrane protein</topology>
    </subcellularLocation>
</comment>
<feature type="transmembrane region" description="Helical" evidence="7">
    <location>
        <begin position="148"/>
        <end position="169"/>
    </location>
</feature>
<keyword evidence="8" id="KW-0969">Cilium</keyword>
<dbReference type="OrthoDB" id="9804822at2"/>
<dbReference type="InterPro" id="IPR001123">
    <property type="entry name" value="LeuE-type"/>
</dbReference>
<dbReference type="RefSeq" id="WP_155317546.1">
    <property type="nucleotide sequence ID" value="NZ_AP021874.1"/>
</dbReference>
<dbReference type="AlphaFoldDB" id="A0A5K7YXV9"/>
<keyword evidence="6 7" id="KW-0472">Membrane</keyword>
<accession>A0A5K7YXV9</accession>
<keyword evidence="8" id="KW-0966">Cell projection</keyword>
<evidence type="ECO:0000313" key="8">
    <source>
        <dbReference type="EMBL" id="BBO69517.1"/>
    </source>
</evidence>
<dbReference type="GO" id="GO:0042970">
    <property type="term" value="F:homoserine transmembrane transporter activity"/>
    <property type="evidence" value="ECO:0007669"/>
    <property type="project" value="TreeGrafter"/>
</dbReference>
<evidence type="ECO:0000256" key="6">
    <source>
        <dbReference type="ARBA" id="ARBA00023136"/>
    </source>
</evidence>
<sequence length="210" mass="21718">MTVHFLLLYSMTVLVASIIPGPSMLLALTHGMQYGARRTIASAMGNVLVTLIQAAVSIAGLGAILLASETVFQLVKWAGAAYLVCMGIGIMRSSAMGAVPTDLPGAGRDDASLGKMFLQAALVTAGNPKAIVFFTAVFPQFIDPHASFLIQFCVLMGAGALIAFSCFMLYAAGGQQIVAIFSRSAVGKYFNKIVGASFVASGIGLAASNK</sequence>
<dbReference type="EMBL" id="AP021874">
    <property type="protein sequence ID" value="BBO69517.1"/>
    <property type="molecule type" value="Genomic_DNA"/>
</dbReference>
<keyword evidence="8" id="KW-0282">Flagellum</keyword>
<dbReference type="PANTHER" id="PTHR30086:SF14">
    <property type="entry name" value="HOMOSERINE_HOMOSERINE LACTONE EFFLUX PROTEIN"/>
    <property type="match status" value="1"/>
</dbReference>
<dbReference type="PIRSF" id="PIRSF006324">
    <property type="entry name" value="LeuE"/>
    <property type="match status" value="1"/>
</dbReference>
<evidence type="ECO:0000256" key="1">
    <source>
        <dbReference type="ARBA" id="ARBA00004651"/>
    </source>
</evidence>
<evidence type="ECO:0000313" key="9">
    <source>
        <dbReference type="Proteomes" id="UP000427906"/>
    </source>
</evidence>
<proteinExistence type="inferred from homology"/>
<keyword evidence="4 7" id="KW-0812">Transmembrane</keyword>
<keyword evidence="9" id="KW-1185">Reference proteome</keyword>
<comment type="similarity">
    <text evidence="2">Belongs to the Rht family.</text>
</comment>
<dbReference type="GO" id="GO:0005886">
    <property type="term" value="C:plasma membrane"/>
    <property type="evidence" value="ECO:0007669"/>
    <property type="project" value="UniProtKB-SubCell"/>
</dbReference>
<name>A0A5K7YXV9_9BACT</name>
<protein>
    <submittedName>
        <fullName evidence="8">Flagellar biosynthesis protein FlgM</fullName>
    </submittedName>
</protein>
<evidence type="ECO:0000256" key="5">
    <source>
        <dbReference type="ARBA" id="ARBA00022989"/>
    </source>
</evidence>
<feature type="transmembrane region" description="Helical" evidence="7">
    <location>
        <begin position="79"/>
        <end position="99"/>
    </location>
</feature>
<dbReference type="KEGG" id="dalk:DSCA_34470"/>
<dbReference type="PANTHER" id="PTHR30086">
    <property type="entry name" value="ARGININE EXPORTER PROTEIN ARGO"/>
    <property type="match status" value="1"/>
</dbReference>
<dbReference type="Pfam" id="PF01810">
    <property type="entry name" value="LysE"/>
    <property type="match status" value="1"/>
</dbReference>
<reference evidence="8 9" key="1">
    <citation type="submission" date="2019-11" db="EMBL/GenBank/DDBJ databases">
        <title>Comparative genomics of hydrocarbon-degrading Desulfosarcina strains.</title>
        <authorList>
            <person name="Watanabe M."/>
            <person name="Kojima H."/>
            <person name="Fukui M."/>
        </authorList>
    </citation>
    <scope>NUCLEOTIDE SEQUENCE [LARGE SCALE GENOMIC DNA]</scope>
    <source>
        <strain evidence="8 9">PL12</strain>
    </source>
</reference>
<organism evidence="8 9">
    <name type="scientific">Desulfosarcina alkanivorans</name>
    <dbReference type="NCBI Taxonomy" id="571177"/>
    <lineage>
        <taxon>Bacteria</taxon>
        <taxon>Pseudomonadati</taxon>
        <taxon>Thermodesulfobacteriota</taxon>
        <taxon>Desulfobacteria</taxon>
        <taxon>Desulfobacterales</taxon>
        <taxon>Desulfosarcinaceae</taxon>
        <taxon>Desulfosarcina</taxon>
    </lineage>
</organism>
<evidence type="ECO:0000256" key="4">
    <source>
        <dbReference type="ARBA" id="ARBA00022692"/>
    </source>
</evidence>